<dbReference type="Pfam" id="PF00814">
    <property type="entry name" value="TsaD"/>
    <property type="match status" value="1"/>
</dbReference>
<accession>A0A0H0XNH8</accession>
<gene>
    <name evidence="2" type="ORF">AAV99_06920</name>
</gene>
<keyword evidence="3" id="KW-1185">Reference proteome</keyword>
<dbReference type="STRING" id="874156.GCA_001021555_01935"/>
<sequence length="205" mass="21563">MLTLAIDCATEACSVALFDGTALLDGRFELINRGHAERLVPMIAELPDKGRAGRILVSLGPGSFTGVRIGLAAARALGLAWGATVLGYPTLTMVAARASQPRPRPVTVCMAGGHGEYFIQNFATGTQGDDQVRSLSPEEAALACSHHVIAGNRARELAEMLGDGRIALDLLPDARAACLLHESRLTADLTPIYGRPPDAKPQVKA</sequence>
<dbReference type="SUPFAM" id="SSF53067">
    <property type="entry name" value="Actin-like ATPase domain"/>
    <property type="match status" value="1"/>
</dbReference>
<dbReference type="GO" id="GO:0002949">
    <property type="term" value="P:tRNA threonylcarbamoyladenosine modification"/>
    <property type="evidence" value="ECO:0007669"/>
    <property type="project" value="InterPro"/>
</dbReference>
<feature type="domain" description="Gcp-like" evidence="1">
    <location>
        <begin position="30"/>
        <end position="122"/>
    </location>
</feature>
<comment type="caution">
    <text evidence="2">The sequence shown here is derived from an EMBL/GenBank/DDBJ whole genome shotgun (WGS) entry which is preliminary data.</text>
</comment>
<dbReference type="InterPro" id="IPR022496">
    <property type="entry name" value="T6A_TsaB"/>
</dbReference>
<protein>
    <submittedName>
        <fullName evidence="2">Peptidase M22</fullName>
    </submittedName>
</protein>
<proteinExistence type="predicted"/>
<dbReference type="PATRIC" id="fig|874156.12.peg.1424"/>
<organism evidence="2 3">
    <name type="scientific">Aurantiacibacter marinus</name>
    <dbReference type="NCBI Taxonomy" id="874156"/>
    <lineage>
        <taxon>Bacteria</taxon>
        <taxon>Pseudomonadati</taxon>
        <taxon>Pseudomonadota</taxon>
        <taxon>Alphaproteobacteria</taxon>
        <taxon>Sphingomonadales</taxon>
        <taxon>Erythrobacteraceae</taxon>
        <taxon>Aurantiacibacter</taxon>
    </lineage>
</organism>
<dbReference type="InterPro" id="IPR000905">
    <property type="entry name" value="Gcp-like_dom"/>
</dbReference>
<name>A0A0H0XNH8_9SPHN</name>
<dbReference type="RefSeq" id="WP_047093311.1">
    <property type="nucleotide sequence ID" value="NZ_LBHU01000002.1"/>
</dbReference>
<dbReference type="NCBIfam" id="TIGR03725">
    <property type="entry name" value="T6A_YeaZ"/>
    <property type="match status" value="1"/>
</dbReference>
<dbReference type="Proteomes" id="UP000053455">
    <property type="component" value="Unassembled WGS sequence"/>
</dbReference>
<dbReference type="AlphaFoldDB" id="A0A0H0XNH8"/>
<dbReference type="EMBL" id="LBHU01000002">
    <property type="protein sequence ID" value="KLI63497.1"/>
    <property type="molecule type" value="Genomic_DNA"/>
</dbReference>
<evidence type="ECO:0000313" key="3">
    <source>
        <dbReference type="Proteomes" id="UP000053455"/>
    </source>
</evidence>
<dbReference type="InterPro" id="IPR043129">
    <property type="entry name" value="ATPase_NBD"/>
</dbReference>
<evidence type="ECO:0000313" key="2">
    <source>
        <dbReference type="EMBL" id="KLI63497.1"/>
    </source>
</evidence>
<reference evidence="2 3" key="1">
    <citation type="submission" date="2015-04" db="EMBL/GenBank/DDBJ databases">
        <title>The draft genome sequence of Erythrobacter marinus HWDM-33.</title>
        <authorList>
            <person name="Zhuang L."/>
            <person name="Liu Y."/>
            <person name="Shao Z."/>
        </authorList>
    </citation>
    <scope>NUCLEOTIDE SEQUENCE [LARGE SCALE GENOMIC DNA]</scope>
    <source>
        <strain evidence="2 3">HWDM-33</strain>
    </source>
</reference>
<dbReference type="OrthoDB" id="9809995at2"/>
<dbReference type="Gene3D" id="3.30.420.40">
    <property type="match status" value="2"/>
</dbReference>
<evidence type="ECO:0000259" key="1">
    <source>
        <dbReference type="Pfam" id="PF00814"/>
    </source>
</evidence>